<accession>A0ABQ9QYJ9</accession>
<sequence length="51" mass="5670">MGHGPPSQMKSAAASCEVGIVRQRLRPVRTISDHILASLRVQLYEEDHLES</sequence>
<organism evidence="1 2">
    <name type="scientific">Colletotrichum tamarilloi</name>
    <dbReference type="NCBI Taxonomy" id="1209934"/>
    <lineage>
        <taxon>Eukaryota</taxon>
        <taxon>Fungi</taxon>
        <taxon>Dikarya</taxon>
        <taxon>Ascomycota</taxon>
        <taxon>Pezizomycotina</taxon>
        <taxon>Sordariomycetes</taxon>
        <taxon>Hypocreomycetidae</taxon>
        <taxon>Glomerellales</taxon>
        <taxon>Glomerellaceae</taxon>
        <taxon>Colletotrichum</taxon>
        <taxon>Colletotrichum acutatum species complex</taxon>
    </lineage>
</organism>
<name>A0ABQ9QYJ9_9PEZI</name>
<proteinExistence type="predicted"/>
<evidence type="ECO:0000313" key="2">
    <source>
        <dbReference type="Proteomes" id="UP001227543"/>
    </source>
</evidence>
<dbReference type="RefSeq" id="XP_060378258.1">
    <property type="nucleotide sequence ID" value="XM_060527088.1"/>
</dbReference>
<reference evidence="1 2" key="1">
    <citation type="submission" date="2016-10" db="EMBL/GenBank/DDBJ databases">
        <title>The genome sequence of Colletotrichum fioriniae PJ7.</title>
        <authorList>
            <person name="Baroncelli R."/>
        </authorList>
    </citation>
    <scope>NUCLEOTIDE SEQUENCE [LARGE SCALE GENOMIC DNA]</scope>
    <source>
        <strain evidence="1 2">Tom-12</strain>
    </source>
</reference>
<protein>
    <submittedName>
        <fullName evidence="1">Uncharacterized protein</fullName>
    </submittedName>
</protein>
<evidence type="ECO:0000313" key="1">
    <source>
        <dbReference type="EMBL" id="KAK1489637.1"/>
    </source>
</evidence>
<comment type="caution">
    <text evidence="1">The sequence shown here is derived from an EMBL/GenBank/DDBJ whole genome shotgun (WGS) entry which is preliminary data.</text>
</comment>
<gene>
    <name evidence="1" type="ORF">CTAM01_11076</name>
</gene>
<dbReference type="EMBL" id="MLFU01000056">
    <property type="protein sequence ID" value="KAK1489637.1"/>
    <property type="molecule type" value="Genomic_DNA"/>
</dbReference>
<dbReference type="Proteomes" id="UP001227543">
    <property type="component" value="Unassembled WGS sequence"/>
</dbReference>
<keyword evidence="2" id="KW-1185">Reference proteome</keyword>
<dbReference type="GeneID" id="85411326"/>